<organism evidence="3">
    <name type="scientific">Xanthomonas euvesicatoria pv. vesicatoria (strain 85-10)</name>
    <name type="common">Xanthomonas campestris pv. vesicatoria</name>
    <dbReference type="NCBI Taxonomy" id="316273"/>
    <lineage>
        <taxon>Bacteria</taxon>
        <taxon>Pseudomonadati</taxon>
        <taxon>Pseudomonadota</taxon>
        <taxon>Gammaproteobacteria</taxon>
        <taxon>Lysobacterales</taxon>
        <taxon>Lysobacteraceae</taxon>
        <taxon>Xanthomonas</taxon>
    </lineage>
</organism>
<feature type="region of interest" description="Disordered" evidence="1">
    <location>
        <begin position="1"/>
        <end position="29"/>
    </location>
</feature>
<proteinExistence type="predicted"/>
<protein>
    <submittedName>
        <fullName evidence="2">Putative ribbon-helix-helix protein, CopG family</fullName>
    </submittedName>
</protein>
<name>Q3C0F8_XANE5</name>
<evidence type="ECO:0000313" key="2">
    <source>
        <dbReference type="EMBL" id="CAJ19753.1"/>
    </source>
</evidence>
<gene>
    <name evidence="2" type="ordered locus">XCVb0006</name>
</gene>
<accession>Q3C0F8</accession>
<dbReference type="RefSeq" id="WP_011345569.1">
    <property type="nucleotide sequence ID" value="NC_007505.1"/>
</dbReference>
<dbReference type="KEGG" id="xcv:XCVb0006"/>
<evidence type="ECO:0000313" key="3">
    <source>
        <dbReference type="Proteomes" id="UP000007069"/>
    </source>
</evidence>
<dbReference type="HOGENOM" id="CLU_2830222_0_0_6"/>
<dbReference type="Proteomes" id="UP000007069">
    <property type="component" value="Plasmid pXCV19"/>
</dbReference>
<keyword evidence="2" id="KW-0614">Plasmid</keyword>
<geneLocation type="plasmid" evidence="2 3">
    <name>pXCV19</name>
</geneLocation>
<sequence>MTKEGGQVPANGEPARTRAMRGKRNVITHTLPPELLEKIDRRAGELGIPRAAFINMALSKALESGV</sequence>
<evidence type="ECO:0000256" key="1">
    <source>
        <dbReference type="SAM" id="MobiDB-lite"/>
    </source>
</evidence>
<dbReference type="EMBL" id="AM039949">
    <property type="protein sequence ID" value="CAJ19753.1"/>
    <property type="molecule type" value="Genomic_DNA"/>
</dbReference>
<dbReference type="AlphaFoldDB" id="Q3C0F8"/>
<reference evidence="2 3" key="1">
    <citation type="journal article" date="2005" name="J. Bacteriol.">
        <title>Insights into genome plasticity and pathogenicity of the plant pathogenic Bacterium Xanthomonas campestris pv. vesicatoria revealed by the complete genome sequence.</title>
        <authorList>
            <person name="Thieme F."/>
            <person name="Koebnik R."/>
            <person name="Bekel T."/>
            <person name="Berger C."/>
            <person name="Boch J."/>
            <person name="Buettner D."/>
            <person name="Caldana C."/>
            <person name="Gaigalat L."/>
            <person name="Goesmann A."/>
            <person name="Kay S."/>
            <person name="Kirchner O."/>
            <person name="Lanz C."/>
            <person name="Linke B."/>
            <person name="McHardy A.C."/>
            <person name="Meyer F."/>
            <person name="Mittenhuber G."/>
            <person name="Nies D.H."/>
            <person name="Niesbach-Kloesgen U."/>
            <person name="Patschkowski T."/>
            <person name="Rueckert C."/>
            <person name="Rupp O."/>
            <person name="Schneicker S."/>
            <person name="Schuster S.C."/>
            <person name="Vorhoelter F.J."/>
            <person name="Weber E."/>
            <person name="Puehler A."/>
            <person name="Bonas U."/>
            <person name="Bartels D."/>
            <person name="Kaiser O."/>
        </authorList>
    </citation>
    <scope>NUCLEOTIDE SEQUENCE [LARGE SCALE GENOMIC DNA]</scope>
    <source>
        <strain evidence="2 3">85-10</strain>
        <plasmid evidence="2 3">pXCV19</plasmid>
    </source>
</reference>